<dbReference type="AlphaFoldDB" id="A0A5I1N8U8"/>
<proteinExistence type="predicted"/>
<name>A0A5I1N8U8_SALET</name>
<gene>
    <name evidence="1" type="ORF">DRM57_03300</name>
    <name evidence="2" type="ORF">DRT12_02595</name>
    <name evidence="3" type="ORF">ELQ65_07585</name>
</gene>
<dbReference type="EMBL" id="AAHKVU010000002">
    <property type="protein sequence ID" value="EBX3092136.1"/>
    <property type="molecule type" value="Genomic_DNA"/>
</dbReference>
<sequence length="67" mass="7377">MVSANASTRLTFGRSFRAFRSSLDISSSRYTLPDGASLAVGRIRHLCRHPAIQVIPRNHAQDRAPGE</sequence>
<dbReference type="EMBL" id="AAHKTS010000003">
    <property type="protein sequence ID" value="EBX2830148.1"/>
    <property type="molecule type" value="Genomic_DNA"/>
</dbReference>
<evidence type="ECO:0000313" key="1">
    <source>
        <dbReference type="EMBL" id="EBX2830148.1"/>
    </source>
</evidence>
<reference evidence="3" key="1">
    <citation type="submission" date="2018-12" db="EMBL/GenBank/DDBJ databases">
        <authorList>
            <person name="Ashton P.M."/>
            <person name="Dallman T."/>
            <person name="Nair S."/>
            <person name="De Pinna E."/>
            <person name="Peters T."/>
            <person name="Grant K."/>
        </authorList>
    </citation>
    <scope>NUCLEOTIDE SEQUENCE</scope>
    <source>
        <strain evidence="2">190590</strain>
        <strain evidence="1">399751</strain>
        <strain evidence="3">651047</strain>
    </source>
</reference>
<organism evidence="3">
    <name type="scientific">Salmonella enterica subsp. enterica serovar Cubana</name>
    <dbReference type="NCBI Taxonomy" id="189201"/>
    <lineage>
        <taxon>Bacteria</taxon>
        <taxon>Pseudomonadati</taxon>
        <taxon>Pseudomonadota</taxon>
        <taxon>Gammaproteobacteria</taxon>
        <taxon>Enterobacterales</taxon>
        <taxon>Enterobacteriaceae</taxon>
        <taxon>Salmonella</taxon>
    </lineage>
</organism>
<evidence type="ECO:0000313" key="3">
    <source>
        <dbReference type="EMBL" id="ECA5010663.1"/>
    </source>
</evidence>
<comment type="caution">
    <text evidence="3">The sequence shown here is derived from an EMBL/GenBank/DDBJ whole genome shotgun (WGS) entry which is preliminary data.</text>
</comment>
<dbReference type="EMBL" id="AAHUNW010000006">
    <property type="protein sequence ID" value="ECA5010663.1"/>
    <property type="molecule type" value="Genomic_DNA"/>
</dbReference>
<accession>A0A5I1N8U8</accession>
<evidence type="ECO:0000313" key="2">
    <source>
        <dbReference type="EMBL" id="EBX3092136.1"/>
    </source>
</evidence>
<protein>
    <submittedName>
        <fullName evidence="3">Uncharacterized protein</fullName>
    </submittedName>
</protein>